<dbReference type="GO" id="GO:1990444">
    <property type="term" value="F:F-box domain binding"/>
    <property type="evidence" value="ECO:0007669"/>
    <property type="project" value="UniProtKB-ARBA"/>
</dbReference>
<evidence type="ECO:0000259" key="5">
    <source>
        <dbReference type="Pfam" id="PF01466"/>
    </source>
</evidence>
<reference evidence="8" key="1">
    <citation type="submission" date="2007-12" db="EMBL/GenBank/DDBJ databases">
        <title>Annotation of Entamoeba dispar SAW760.</title>
        <authorList>
            <person name="Lorenzi H."/>
            <person name="Inman J."/>
            <person name="Schobel S."/>
            <person name="Amedeo P."/>
            <person name="Caler E."/>
        </authorList>
    </citation>
    <scope>NUCLEOTIDE SEQUENCE [LARGE SCALE GENOMIC DNA]</scope>
    <source>
        <strain evidence="8">ATCC PRA-260 / SAW760</strain>
    </source>
</reference>
<dbReference type="Pfam" id="PF01466">
    <property type="entry name" value="Skp1"/>
    <property type="match status" value="1"/>
</dbReference>
<dbReference type="GO" id="GO:0016567">
    <property type="term" value="P:protein ubiquitination"/>
    <property type="evidence" value="ECO:0007669"/>
    <property type="project" value="UniProtKB-ARBA"/>
</dbReference>
<dbReference type="PANTHER" id="PTHR11165">
    <property type="entry name" value="SKP1"/>
    <property type="match status" value="1"/>
</dbReference>
<dbReference type="GO" id="GO:0097602">
    <property type="term" value="F:cullin family protein binding"/>
    <property type="evidence" value="ECO:0007669"/>
    <property type="project" value="UniProtKB-ARBA"/>
</dbReference>
<dbReference type="Proteomes" id="UP000008076">
    <property type="component" value="Unassembled WGS sequence"/>
</dbReference>
<evidence type="ECO:0000256" key="4">
    <source>
        <dbReference type="ARBA" id="ARBA00063380"/>
    </source>
</evidence>
<dbReference type="SMART" id="SM00512">
    <property type="entry name" value="Skp1"/>
    <property type="match status" value="1"/>
</dbReference>
<dbReference type="OrthoDB" id="2342932at2759"/>
<dbReference type="InterPro" id="IPR016073">
    <property type="entry name" value="Skp1_comp_POZ"/>
</dbReference>
<name>B0EB92_ENTDS</name>
<dbReference type="GO" id="GO:0071987">
    <property type="term" value="F:WD40-repeat domain binding"/>
    <property type="evidence" value="ECO:0007669"/>
    <property type="project" value="UniProtKB-ARBA"/>
</dbReference>
<feature type="domain" description="SKP1 component dimerisation" evidence="5">
    <location>
        <begin position="391"/>
        <end position="435"/>
    </location>
</feature>
<dbReference type="SUPFAM" id="SSF81382">
    <property type="entry name" value="Skp1 dimerisation domain-like"/>
    <property type="match status" value="1"/>
</dbReference>
<dbReference type="EMBL" id="DS548570">
    <property type="protein sequence ID" value="EDR28207.1"/>
    <property type="molecule type" value="Genomic_DNA"/>
</dbReference>
<comment type="subunit">
    <text evidence="4">Multiprotein complex (SCF) with cullin and F-box-containing protein. Capable of undergoing aggregation.</text>
</comment>
<dbReference type="InterPro" id="IPR001232">
    <property type="entry name" value="SKP1-like"/>
</dbReference>
<organism evidence="8">
    <name type="scientific">Entamoeba dispar (strain ATCC PRA-260 / SAW760)</name>
    <dbReference type="NCBI Taxonomy" id="370354"/>
    <lineage>
        <taxon>Eukaryota</taxon>
        <taxon>Amoebozoa</taxon>
        <taxon>Evosea</taxon>
        <taxon>Archamoebae</taxon>
        <taxon>Mastigamoebida</taxon>
        <taxon>Entamoebidae</taxon>
        <taxon>Entamoeba</taxon>
    </lineage>
</organism>
<evidence type="ECO:0000256" key="3">
    <source>
        <dbReference type="ARBA" id="ARBA00023278"/>
    </source>
</evidence>
<feature type="domain" description="SKP1 component POZ" evidence="6">
    <location>
        <begin position="287"/>
        <end position="346"/>
    </location>
</feature>
<evidence type="ECO:0000256" key="1">
    <source>
        <dbReference type="ARBA" id="ARBA00009993"/>
    </source>
</evidence>
<dbReference type="AlphaFoldDB" id="B0EB92"/>
<dbReference type="SUPFAM" id="SSF54695">
    <property type="entry name" value="POZ domain"/>
    <property type="match status" value="1"/>
</dbReference>
<keyword evidence="8" id="KW-1185">Reference proteome</keyword>
<dbReference type="Pfam" id="PF03931">
    <property type="entry name" value="Skp1_POZ"/>
    <property type="match status" value="1"/>
</dbReference>
<accession>B0EB92</accession>
<keyword evidence="3" id="KW-0379">Hydroxylation</keyword>
<dbReference type="RefSeq" id="XP_001735591.1">
    <property type="nucleotide sequence ID" value="XM_001735539.1"/>
</dbReference>
<keyword evidence="2" id="KW-0833">Ubl conjugation pathway</keyword>
<dbReference type="GO" id="GO:0006511">
    <property type="term" value="P:ubiquitin-dependent protein catabolic process"/>
    <property type="evidence" value="ECO:0007669"/>
    <property type="project" value="InterPro"/>
</dbReference>
<dbReference type="GO" id="GO:0043223">
    <property type="term" value="C:cytoplasmic SCF ubiquitin ligase complex"/>
    <property type="evidence" value="ECO:0007669"/>
    <property type="project" value="UniProtKB-ARBA"/>
</dbReference>
<evidence type="ECO:0000256" key="2">
    <source>
        <dbReference type="ARBA" id="ARBA00022786"/>
    </source>
</evidence>
<dbReference type="InterPro" id="IPR011333">
    <property type="entry name" value="SKP1/BTB/POZ_sf"/>
</dbReference>
<dbReference type="eggNOG" id="KOG1724">
    <property type="taxonomic scope" value="Eukaryota"/>
</dbReference>
<evidence type="ECO:0000313" key="7">
    <source>
        <dbReference type="EMBL" id="EDR28207.1"/>
    </source>
</evidence>
<dbReference type="InterPro" id="IPR036296">
    <property type="entry name" value="SKP1-like_dim_sf"/>
</dbReference>
<dbReference type="FunFam" id="3.30.710.10:FF:000026">
    <property type="entry name" value="E3 ubiquitin ligase complex SCF subunit"/>
    <property type="match status" value="1"/>
</dbReference>
<comment type="similarity">
    <text evidence="1">Belongs to the SKP1 family.</text>
</comment>
<protein>
    <recommendedName>
        <fullName evidence="9">Glycoprotein FP21</fullName>
    </recommendedName>
</protein>
<gene>
    <name evidence="7" type="ORF">EDI_169460</name>
</gene>
<dbReference type="Gene3D" id="3.30.710.10">
    <property type="entry name" value="Potassium Channel Kv1.1, Chain A"/>
    <property type="match status" value="1"/>
</dbReference>
<evidence type="ECO:0000313" key="8">
    <source>
        <dbReference type="Proteomes" id="UP000008076"/>
    </source>
</evidence>
<evidence type="ECO:0008006" key="9">
    <source>
        <dbReference type="Google" id="ProtNLM"/>
    </source>
</evidence>
<dbReference type="GO" id="GO:0042802">
    <property type="term" value="F:identical protein binding"/>
    <property type="evidence" value="ECO:0007669"/>
    <property type="project" value="UniProtKB-ARBA"/>
</dbReference>
<dbReference type="InterPro" id="IPR016897">
    <property type="entry name" value="SKP1"/>
</dbReference>
<evidence type="ECO:0000259" key="6">
    <source>
        <dbReference type="Pfam" id="PF03931"/>
    </source>
</evidence>
<dbReference type="GeneID" id="5880543"/>
<proteinExistence type="inferred from homology"/>
<sequence length="440" mass="51277">MKYMQFKRLKKIHVIEYGANELIHDIIQNKETIKIECKLNELIELVQLFPNCEIISQTTLLSPIIIQVYNQKLHLFLESQEYQCLGIVGKLDKIINRYYIQIPFSQLDKYKEKLLLFPSMPYLVWSTQTDSLKEYVTSHQISIKIEPHYFIQQHYENSPFDLSSGNVYDCIGGICARIHSILDPYDTVSFNVTRLINGKQRSVYHSIIQGTLQFSITKDTFLSYNSCPKVIVLYCYNSAPLLNKEMHHGFNQTNNNVIITLLFNENKIKTFVEFPFFINNMVETGSMVTLVSCDNENFQVEEAIAREIGAVRNLLEDFQNEKTIPLTQVNKETLKKMIDFISHHHQYPFLGGNESEKKGQLTSWDYSFFDLDQQKLFELIIAANNLDVQVLLELGCKYIAEMIKGKSVEELRSTFGITNDFTKEEEAEIKQKNKWLEEFV</sequence>
<dbReference type="VEuPathDB" id="AmoebaDB:EDI_169460"/>
<dbReference type="CDD" id="cd18322">
    <property type="entry name" value="BTB_POZ_SKP1"/>
    <property type="match status" value="1"/>
</dbReference>
<dbReference type="InterPro" id="IPR016072">
    <property type="entry name" value="Skp1_comp_dimer"/>
</dbReference>
<dbReference type="KEGG" id="edi:EDI_169460"/>